<keyword evidence="1" id="KW-0479">Metal-binding</keyword>
<dbReference type="InterPro" id="IPR000787">
    <property type="entry name" value="Peptidase_M29"/>
</dbReference>
<sequence length="326" mass="34605">MEMLESAGGALRWVLKLKAGESLLVVTDEARLPIGEAFRDAAKEMGALAEIYVLPENERPLSEIPSDLSGLLKDRSVFINTLTSFAEETPFRIKLIKAGIAVGARVGHGPGITEGMMIEGPMSVNYPEVAGVGRRLMAAFDNANKVHLTAPGGTDVTFSIAGRPFETDLEITPGHMGNLPPGEVWCAPVEDSADGVIVSDGSIGDLGQVPSAVTIEVEGGRATAFSCDQSPFLEKIKELTSVDDMASVIGEFGIGVNPRARITGNLLEDEKAGKTAHIAFGNNETMPGGKNKSKTHRDFLFHKPTIEVTYADGSKNTVMKQGDVVV</sequence>
<organism evidence="2 3">
    <name type="scientific">candidate division TA06 bacterium</name>
    <dbReference type="NCBI Taxonomy" id="2250710"/>
    <lineage>
        <taxon>Bacteria</taxon>
        <taxon>Bacteria division TA06</taxon>
    </lineage>
</organism>
<dbReference type="Pfam" id="PF02073">
    <property type="entry name" value="Peptidase_M29"/>
    <property type="match status" value="1"/>
</dbReference>
<dbReference type="AlphaFoldDB" id="A0A523UWN1"/>
<name>A0A523UWN1_UNCT6</name>
<evidence type="ECO:0000256" key="1">
    <source>
        <dbReference type="ARBA" id="ARBA00022723"/>
    </source>
</evidence>
<evidence type="ECO:0000313" key="3">
    <source>
        <dbReference type="Proteomes" id="UP000315525"/>
    </source>
</evidence>
<dbReference type="InterPro" id="IPR052170">
    <property type="entry name" value="M29_Exopeptidase"/>
</dbReference>
<keyword evidence="2" id="KW-0645">Protease</keyword>
<dbReference type="GO" id="GO:0006508">
    <property type="term" value="P:proteolysis"/>
    <property type="evidence" value="ECO:0007669"/>
    <property type="project" value="InterPro"/>
</dbReference>
<protein>
    <submittedName>
        <fullName evidence="2">Leucyl aminopeptidase</fullName>
    </submittedName>
</protein>
<evidence type="ECO:0000313" key="2">
    <source>
        <dbReference type="EMBL" id="TET46913.1"/>
    </source>
</evidence>
<gene>
    <name evidence="2" type="ORF">E3J62_02820</name>
</gene>
<dbReference type="GO" id="GO:0004177">
    <property type="term" value="F:aminopeptidase activity"/>
    <property type="evidence" value="ECO:0007669"/>
    <property type="project" value="UniProtKB-KW"/>
</dbReference>
<dbReference type="Proteomes" id="UP000315525">
    <property type="component" value="Unassembled WGS sequence"/>
</dbReference>
<dbReference type="PANTHER" id="PTHR34448:SF1">
    <property type="entry name" value="BLL6088 PROTEIN"/>
    <property type="match status" value="1"/>
</dbReference>
<comment type="caution">
    <text evidence="2">The sequence shown here is derived from an EMBL/GenBank/DDBJ whole genome shotgun (WGS) entry which is preliminary data.</text>
</comment>
<reference evidence="2 3" key="1">
    <citation type="submission" date="2019-03" db="EMBL/GenBank/DDBJ databases">
        <title>Metabolic potential of uncultured bacteria and archaea associated with petroleum seepage in deep-sea sediments.</title>
        <authorList>
            <person name="Dong X."/>
            <person name="Hubert C."/>
        </authorList>
    </citation>
    <scope>NUCLEOTIDE SEQUENCE [LARGE SCALE GENOMIC DNA]</scope>
    <source>
        <strain evidence="2">E44_bin18</strain>
    </source>
</reference>
<dbReference type="PANTHER" id="PTHR34448">
    <property type="entry name" value="AMINOPEPTIDASE"/>
    <property type="match status" value="1"/>
</dbReference>
<keyword evidence="2" id="KW-0031">Aminopeptidase</keyword>
<accession>A0A523UWN1</accession>
<proteinExistence type="predicted"/>
<keyword evidence="2" id="KW-0378">Hydrolase</keyword>
<dbReference type="GO" id="GO:0046872">
    <property type="term" value="F:metal ion binding"/>
    <property type="evidence" value="ECO:0007669"/>
    <property type="project" value="UniProtKB-KW"/>
</dbReference>
<dbReference type="EMBL" id="SOJN01000038">
    <property type="protein sequence ID" value="TET46913.1"/>
    <property type="molecule type" value="Genomic_DNA"/>
</dbReference>
<dbReference type="SUPFAM" id="SSF144052">
    <property type="entry name" value="Thermophilic metalloprotease-like"/>
    <property type="match status" value="1"/>
</dbReference>